<accession>A0A482GHH6</accession>
<protein>
    <recommendedName>
        <fullName evidence="3">Virion structural protein</fullName>
    </recommendedName>
</protein>
<organismHost>
    <name type="scientific">Escherichia coli</name>
    <dbReference type="NCBI Taxonomy" id="562"/>
</organismHost>
<evidence type="ECO:0000313" key="2">
    <source>
        <dbReference type="Proteomes" id="UP000294673"/>
    </source>
</evidence>
<name>A0A482GHH6_BPGOS</name>
<evidence type="ECO:0008006" key="3">
    <source>
        <dbReference type="Google" id="ProtNLM"/>
    </source>
</evidence>
<evidence type="ECO:0000313" key="1">
    <source>
        <dbReference type="EMBL" id="QBO63826.1"/>
    </source>
</evidence>
<keyword evidence="2" id="KW-1185">Reference proteome</keyword>
<dbReference type="InterPro" id="IPR057701">
    <property type="entry name" value="DUF7941"/>
</dbReference>
<reference evidence="1 2" key="1">
    <citation type="submission" date="2018-12" db="EMBL/GenBank/DDBJ databases">
        <title>Still something new to discover - new insights into E. coli phage diversity and taxonomy.</title>
        <authorList>
            <person name="Korf I.H.E."/>
            <person name="Adriaennsens E."/>
            <person name="Dreiseikelmann B."/>
            <person name="Kropinski A."/>
            <person name="Nimtz M."/>
            <person name="Meier-Kolthoff J.P."/>
            <person name="Rohde M."/>
            <person name="van Raaij M."/>
            <person name="Wittmann J."/>
        </authorList>
    </citation>
    <scope>NUCLEOTIDE SEQUENCE [LARGE SCALE GENOMIC DNA]</scope>
</reference>
<dbReference type="EMBL" id="MK327938">
    <property type="protein sequence ID" value="QBO63826.1"/>
    <property type="molecule type" value="Genomic_DNA"/>
</dbReference>
<dbReference type="Proteomes" id="UP000294673">
    <property type="component" value="Segment"/>
</dbReference>
<organism evidence="1 2">
    <name type="scientific">Escherichia phage vB_EcoM_Goslar</name>
    <dbReference type="NCBI Taxonomy" id="2502409"/>
    <lineage>
        <taxon>Viruses</taxon>
        <taxon>Duplodnaviria</taxon>
        <taxon>Heunggongvirae</taxon>
        <taxon>Uroviricota</taxon>
        <taxon>Caudoviricetes</taxon>
        <taxon>Chimalliviridae</taxon>
        <taxon>Goslarvirus</taxon>
        <taxon>Goslarvirus goslar</taxon>
    </lineage>
</organism>
<dbReference type="Pfam" id="PF25613">
    <property type="entry name" value="DUF7941"/>
    <property type="match status" value="1"/>
</dbReference>
<gene>
    <name evidence="1" type="ORF">Goslar_00033</name>
</gene>
<proteinExistence type="predicted"/>
<sequence>MSQKLLNKSPKVLVAELIQAANPDFDFNFDALDITDVAENGNHAYSRNTRAKVSPSATVTPAQYRESSYVWYDRIPIQDFFLGMEPKLAIDAGVRTTHDLIPLIQSTYGIVIDQDSCVDSPIVRGDEYPFPHTVELKTTGLAWTGSVTFYLLDSARDIAGMMKSTVMTGLNFPYYTANRIQALVYSYAIDCTAIRSDLAGLKVGGNLSALVSLFNNVAPTPWVYNGREDENNLYGATVLATGKTTELIAQGYPVNPAFANAVIVTLSQDYCTNYGGILLMQYN</sequence>